<dbReference type="Pfam" id="PF19187">
    <property type="entry name" value="HTH_PafC"/>
    <property type="match status" value="1"/>
</dbReference>
<feature type="domain" description="WYL" evidence="1">
    <location>
        <begin position="151"/>
        <end position="218"/>
    </location>
</feature>
<protein>
    <submittedName>
        <fullName evidence="3">WYL domain-containing protein</fullName>
    </submittedName>
</protein>
<dbReference type="PANTHER" id="PTHR34580:SF1">
    <property type="entry name" value="PROTEIN PAFC"/>
    <property type="match status" value="1"/>
</dbReference>
<dbReference type="InterPro" id="IPR043839">
    <property type="entry name" value="PafC_HTH"/>
</dbReference>
<dbReference type="Proteomes" id="UP001223646">
    <property type="component" value="Unassembled WGS sequence"/>
</dbReference>
<evidence type="ECO:0000259" key="1">
    <source>
        <dbReference type="Pfam" id="PF13280"/>
    </source>
</evidence>
<organism evidence="3 4">
    <name type="scientific">Corynebacterium amycolatum</name>
    <dbReference type="NCBI Taxonomy" id="43765"/>
    <lineage>
        <taxon>Bacteria</taxon>
        <taxon>Bacillati</taxon>
        <taxon>Actinomycetota</taxon>
        <taxon>Actinomycetes</taxon>
        <taxon>Mycobacteriales</taxon>
        <taxon>Corynebacteriaceae</taxon>
        <taxon>Corynebacterium</taxon>
    </lineage>
</organism>
<dbReference type="InterPro" id="IPR028349">
    <property type="entry name" value="PafC-like"/>
</dbReference>
<dbReference type="EMBL" id="JASOOY020000032">
    <property type="protein sequence ID" value="MEO3717867.1"/>
    <property type="molecule type" value="Genomic_DNA"/>
</dbReference>
<reference evidence="3" key="2">
    <citation type="submission" date="2024-05" db="EMBL/GenBank/DDBJ databases">
        <authorList>
            <person name="Wolfe A."/>
        </authorList>
    </citation>
    <scope>NUCLEOTIDE SEQUENCE</scope>
    <source>
        <strain evidence="3">UMB1064</strain>
    </source>
</reference>
<dbReference type="PROSITE" id="PS52050">
    <property type="entry name" value="WYL"/>
    <property type="match status" value="1"/>
</dbReference>
<name>A0AAW9SVJ3_CORAY</name>
<dbReference type="InterPro" id="IPR026881">
    <property type="entry name" value="WYL_dom"/>
</dbReference>
<comment type="caution">
    <text evidence="3">The sequence shown here is derived from an EMBL/GenBank/DDBJ whole genome shotgun (WGS) entry which is preliminary data.</text>
</comment>
<sequence>MTVHAARELDAGVSVDELLAVVPYFSQHRSMTEAATELAIPFARIRAIVEQIADIDQPGLLGVRAFEVDYRNSFDVRIRPQATVLSQPRALTAEETATLLLILETIEDSAATTSSEAAQTAATKLRSALGTNVPIIDSTAADDGKSFSYSEQIYAALHQRKVLKVRYRNASGQVTVRELDCVNVYTVESTTYLRAVDRAQEDRRQKSFRVDRLEAAEVLDTPAGFHRPEPVDIRDPHAFGAETGTSEWASVRIDADATWIADYEPVFFTEDEGEEEDTELVSDQGLGQSEYVADVPMSDLAATGSFVLRRSPSVTVAEPLKLKNAVVARAREALAEYGRNDKA</sequence>
<proteinExistence type="predicted"/>
<dbReference type="InterPro" id="IPR051534">
    <property type="entry name" value="CBASS_pafABC_assoc_protein"/>
</dbReference>
<dbReference type="PIRSF" id="PIRSF016838">
    <property type="entry name" value="PafC"/>
    <property type="match status" value="1"/>
</dbReference>
<reference evidence="3" key="1">
    <citation type="submission" date="2023-05" db="EMBL/GenBank/DDBJ databases">
        <authorList>
            <person name="Du J."/>
        </authorList>
    </citation>
    <scope>NUCLEOTIDE SEQUENCE</scope>
    <source>
        <strain evidence="3">UMB1064</strain>
    </source>
</reference>
<evidence type="ECO:0000313" key="4">
    <source>
        <dbReference type="Proteomes" id="UP001223646"/>
    </source>
</evidence>
<dbReference type="PANTHER" id="PTHR34580">
    <property type="match status" value="1"/>
</dbReference>
<evidence type="ECO:0000259" key="2">
    <source>
        <dbReference type="Pfam" id="PF19187"/>
    </source>
</evidence>
<dbReference type="Pfam" id="PF13280">
    <property type="entry name" value="WYL"/>
    <property type="match status" value="1"/>
</dbReference>
<evidence type="ECO:0000313" key="3">
    <source>
        <dbReference type="EMBL" id="MEO3717867.1"/>
    </source>
</evidence>
<gene>
    <name evidence="3" type="ORF">QP460_009755</name>
</gene>
<dbReference type="AlphaFoldDB" id="A0AAW9SVJ3"/>
<feature type="domain" description="PafC HTH" evidence="2">
    <location>
        <begin position="15"/>
        <end position="126"/>
    </location>
</feature>
<dbReference type="RefSeq" id="WP_284826561.1">
    <property type="nucleotide sequence ID" value="NZ_JASOOY020000032.1"/>
</dbReference>
<accession>A0AAW9SVJ3</accession>